<dbReference type="Proteomes" id="UP001152622">
    <property type="component" value="Chromosome 3"/>
</dbReference>
<gene>
    <name evidence="1" type="ORF">SKAU_G00099450</name>
</gene>
<keyword evidence="2" id="KW-1185">Reference proteome</keyword>
<accession>A0A9Q1J682</accession>
<dbReference type="EMBL" id="JAINUF010000003">
    <property type="protein sequence ID" value="KAJ8369917.1"/>
    <property type="molecule type" value="Genomic_DNA"/>
</dbReference>
<sequence length="100" mass="10686">MLLGQRVLRSRLSLADGMWFNPSYNSEPDPWAEVPMTSCETQRAQLNRCAVTAVSGTHQSANPPQGPAGDPAFISGAGLGRVRTHACAFTCDVQGRGKLN</sequence>
<protein>
    <submittedName>
        <fullName evidence="1">Uncharacterized protein</fullName>
    </submittedName>
</protein>
<organism evidence="1 2">
    <name type="scientific">Synaphobranchus kaupii</name>
    <name type="common">Kaup's arrowtooth eel</name>
    <dbReference type="NCBI Taxonomy" id="118154"/>
    <lineage>
        <taxon>Eukaryota</taxon>
        <taxon>Metazoa</taxon>
        <taxon>Chordata</taxon>
        <taxon>Craniata</taxon>
        <taxon>Vertebrata</taxon>
        <taxon>Euteleostomi</taxon>
        <taxon>Actinopterygii</taxon>
        <taxon>Neopterygii</taxon>
        <taxon>Teleostei</taxon>
        <taxon>Anguilliformes</taxon>
        <taxon>Synaphobranchidae</taxon>
        <taxon>Synaphobranchus</taxon>
    </lineage>
</organism>
<dbReference type="AlphaFoldDB" id="A0A9Q1J682"/>
<comment type="caution">
    <text evidence="1">The sequence shown here is derived from an EMBL/GenBank/DDBJ whole genome shotgun (WGS) entry which is preliminary data.</text>
</comment>
<proteinExistence type="predicted"/>
<reference evidence="1" key="1">
    <citation type="journal article" date="2023" name="Science">
        <title>Genome structures resolve the early diversification of teleost fishes.</title>
        <authorList>
            <person name="Parey E."/>
            <person name="Louis A."/>
            <person name="Montfort J."/>
            <person name="Bouchez O."/>
            <person name="Roques C."/>
            <person name="Iampietro C."/>
            <person name="Lluch J."/>
            <person name="Castinel A."/>
            <person name="Donnadieu C."/>
            <person name="Desvignes T."/>
            <person name="Floi Bucao C."/>
            <person name="Jouanno E."/>
            <person name="Wen M."/>
            <person name="Mejri S."/>
            <person name="Dirks R."/>
            <person name="Jansen H."/>
            <person name="Henkel C."/>
            <person name="Chen W.J."/>
            <person name="Zahm M."/>
            <person name="Cabau C."/>
            <person name="Klopp C."/>
            <person name="Thompson A.W."/>
            <person name="Robinson-Rechavi M."/>
            <person name="Braasch I."/>
            <person name="Lecointre G."/>
            <person name="Bobe J."/>
            <person name="Postlethwait J.H."/>
            <person name="Berthelot C."/>
            <person name="Roest Crollius H."/>
            <person name="Guiguen Y."/>
        </authorList>
    </citation>
    <scope>NUCLEOTIDE SEQUENCE</scope>
    <source>
        <strain evidence="1">WJC10195</strain>
    </source>
</reference>
<evidence type="ECO:0000313" key="2">
    <source>
        <dbReference type="Proteomes" id="UP001152622"/>
    </source>
</evidence>
<name>A0A9Q1J682_SYNKA</name>
<evidence type="ECO:0000313" key="1">
    <source>
        <dbReference type="EMBL" id="KAJ8369917.1"/>
    </source>
</evidence>